<keyword evidence="3" id="KW-1185">Reference proteome</keyword>
<dbReference type="EMBL" id="CP146256">
    <property type="protein sequence ID" value="XAH75559.1"/>
    <property type="molecule type" value="Genomic_DNA"/>
</dbReference>
<evidence type="ECO:0000313" key="2">
    <source>
        <dbReference type="EMBL" id="XAH75559.1"/>
    </source>
</evidence>
<proteinExistence type="predicted"/>
<gene>
    <name evidence="2" type="ORF">V6984_07305</name>
</gene>
<name>A0ABZ3F189_9FIRM</name>
<dbReference type="Pfam" id="PF20597">
    <property type="entry name" value="pAdhesive_15"/>
    <property type="match status" value="1"/>
</dbReference>
<feature type="domain" description="Choice-of-anchor A" evidence="1">
    <location>
        <begin position="30"/>
        <end position="330"/>
    </location>
</feature>
<dbReference type="RefSeq" id="WP_342759126.1">
    <property type="nucleotide sequence ID" value="NZ_CP146256.1"/>
</dbReference>
<keyword evidence="2" id="KW-0176">Collagen</keyword>
<dbReference type="InterPro" id="IPR026588">
    <property type="entry name" value="Choice_anch_A"/>
</dbReference>
<evidence type="ECO:0000313" key="3">
    <source>
        <dbReference type="Proteomes" id="UP001451571"/>
    </source>
</evidence>
<dbReference type="NCBIfam" id="TIGR04215">
    <property type="entry name" value="choice_anch_A"/>
    <property type="match status" value="1"/>
</dbReference>
<dbReference type="Proteomes" id="UP001451571">
    <property type="component" value="Chromosome"/>
</dbReference>
<organism evidence="2 3">
    <name type="scientific">Kineothrix sedimenti</name>
    <dbReference type="NCBI Taxonomy" id="3123317"/>
    <lineage>
        <taxon>Bacteria</taxon>
        <taxon>Bacillati</taxon>
        <taxon>Bacillota</taxon>
        <taxon>Clostridia</taxon>
        <taxon>Lachnospirales</taxon>
        <taxon>Lachnospiraceae</taxon>
        <taxon>Kineothrix</taxon>
    </lineage>
</organism>
<sequence length="551" mass="59668">MDYNITSNMITSKVGIPYDDISWNDVTGQPFGVASQFNAIVFGNANNIVDTSGAMAVGGNFVSPRGLSLSFGSGLEPVDIGYSPDMVRFLVGNNVSMNGPLGVVGHVVAGGNFRADKGSTYLIGKSGEPGQVQQLESLYHSDSGSPYWKPSEKGDHFVIPSYDVPRFIPASRINADTSGFFRNARNSIENYKSCIEDLPANGEIIDNFHEWILRGNDPQQNVFQIDVPNGILKKGLRAEVPEGSLVIIKLRTGDNAHLQYGLMGERGRADHTLYVFEDAKNIFMEVPAAIWGSILAPQAMFHAHSTGGHITGNVALNSFAVNPNSGFEFHLPPFVGGVMCETVESVVPAPTTPVPETMRPLPTPPETAPSTVSPEAVVCPVCPEPAPCPIYPTCPEPLPCPVCPEPMPCPVCPTCPEPMPCPVCPTCPEPVTCPECPPCPVCPVCPEPVICPECPPCPVCMITPGLIAGYIKGCSCCSEHEWELRLYQIFCNTQVLLSYKCVPCFGYFEFEVPYSGSYLLKVCPSKNFRRNYRCKPNISLNNIGVSNFMME</sequence>
<protein>
    <submittedName>
        <fullName evidence="2">Collagen-binding domain-containing protein</fullName>
    </submittedName>
</protein>
<accession>A0ABZ3F189</accession>
<evidence type="ECO:0000259" key="1">
    <source>
        <dbReference type="Pfam" id="PF20597"/>
    </source>
</evidence>
<reference evidence="2 3" key="1">
    <citation type="submission" date="2024-02" db="EMBL/GenBank/DDBJ databases">
        <title>Bacterial strain from lacustrine sediment.</title>
        <authorList>
            <person name="Petit C."/>
            <person name="Fadhlaoui K."/>
        </authorList>
    </citation>
    <scope>NUCLEOTIDE SEQUENCE [LARGE SCALE GENOMIC DNA]</scope>
    <source>
        <strain evidence="2 3">IPX-CK</strain>
    </source>
</reference>